<evidence type="ECO:0000256" key="4">
    <source>
        <dbReference type="ARBA" id="ARBA00023163"/>
    </source>
</evidence>
<evidence type="ECO:0000256" key="2">
    <source>
        <dbReference type="ARBA" id="ARBA00023015"/>
    </source>
</evidence>
<dbReference type="InterPro" id="IPR036955">
    <property type="entry name" value="AP2/ERF_dom_sf"/>
</dbReference>
<feature type="region of interest" description="Disordered" evidence="6">
    <location>
        <begin position="194"/>
        <end position="229"/>
    </location>
</feature>
<proteinExistence type="predicted"/>
<evidence type="ECO:0000256" key="1">
    <source>
        <dbReference type="ARBA" id="ARBA00004123"/>
    </source>
</evidence>
<dbReference type="InterPro" id="IPR016177">
    <property type="entry name" value="DNA-bd_dom_sf"/>
</dbReference>
<dbReference type="GO" id="GO:0005634">
    <property type="term" value="C:nucleus"/>
    <property type="evidence" value="ECO:0007669"/>
    <property type="project" value="UniProtKB-SubCell"/>
</dbReference>
<dbReference type="Gene3D" id="3.30.730.10">
    <property type="entry name" value="AP2/ERF domain"/>
    <property type="match status" value="1"/>
</dbReference>
<dbReference type="Pfam" id="PF00847">
    <property type="entry name" value="AP2"/>
    <property type="match status" value="1"/>
</dbReference>
<keyword evidence="5" id="KW-0539">Nucleus</keyword>
<evidence type="ECO:0000256" key="3">
    <source>
        <dbReference type="ARBA" id="ARBA00023125"/>
    </source>
</evidence>
<evidence type="ECO:0000256" key="6">
    <source>
        <dbReference type="SAM" id="MobiDB-lite"/>
    </source>
</evidence>
<dbReference type="PRINTS" id="PR00367">
    <property type="entry name" value="ETHRSPELEMNT"/>
</dbReference>
<dbReference type="PANTHER" id="PTHR15863">
    <property type="entry name" value="MRN COMPLEX-INTERACTING PROTEIN"/>
    <property type="match status" value="1"/>
</dbReference>
<evidence type="ECO:0000259" key="7">
    <source>
        <dbReference type="PROSITE" id="PS51032"/>
    </source>
</evidence>
<dbReference type="SUPFAM" id="SSF54171">
    <property type="entry name" value="DNA-binding domain"/>
    <property type="match status" value="1"/>
</dbReference>
<gene>
    <name evidence="8" type="ORF">LWI28_005784</name>
</gene>
<reference evidence="8" key="2">
    <citation type="submission" date="2023-02" db="EMBL/GenBank/DDBJ databases">
        <authorList>
            <person name="Swenson N.G."/>
            <person name="Wegrzyn J.L."/>
            <person name="Mcevoy S.L."/>
        </authorList>
    </citation>
    <scope>NUCLEOTIDE SEQUENCE</scope>
    <source>
        <strain evidence="8">91603</strain>
        <tissue evidence="8">Leaf</tissue>
    </source>
</reference>
<dbReference type="GO" id="GO:0003682">
    <property type="term" value="F:chromatin binding"/>
    <property type="evidence" value="ECO:0007669"/>
    <property type="project" value="TreeGrafter"/>
</dbReference>
<keyword evidence="2" id="KW-0805">Transcription regulation</keyword>
<feature type="compositionally biased region" description="Polar residues" evidence="6">
    <location>
        <begin position="276"/>
        <end position="287"/>
    </location>
</feature>
<dbReference type="GO" id="GO:0007095">
    <property type="term" value="P:mitotic G2 DNA damage checkpoint signaling"/>
    <property type="evidence" value="ECO:0007669"/>
    <property type="project" value="TreeGrafter"/>
</dbReference>
<feature type="region of interest" description="Disordered" evidence="6">
    <location>
        <begin position="246"/>
        <end position="305"/>
    </location>
</feature>
<comment type="subcellular location">
    <subcellularLocation>
        <location evidence="1">Nucleus</location>
    </subcellularLocation>
</comment>
<feature type="compositionally biased region" description="Basic and acidic residues" evidence="6">
    <location>
        <begin position="246"/>
        <end position="268"/>
    </location>
</feature>
<reference evidence="8" key="1">
    <citation type="journal article" date="2022" name="Plant J.">
        <title>Strategies of tolerance reflected in two North American maple genomes.</title>
        <authorList>
            <person name="McEvoy S.L."/>
            <person name="Sezen U.U."/>
            <person name="Trouern-Trend A."/>
            <person name="McMahon S.M."/>
            <person name="Schaberg P.G."/>
            <person name="Yang J."/>
            <person name="Wegrzyn J.L."/>
            <person name="Swenson N.G."/>
        </authorList>
    </citation>
    <scope>NUCLEOTIDE SEQUENCE</scope>
    <source>
        <strain evidence="8">91603</strain>
    </source>
</reference>
<dbReference type="InterPro" id="IPR049472">
    <property type="entry name" value="MRNIP_N"/>
</dbReference>
<name>A0AAD5P5F5_ACENE</name>
<dbReference type="SMART" id="SM00380">
    <property type="entry name" value="AP2"/>
    <property type="match status" value="1"/>
</dbReference>
<evidence type="ECO:0000256" key="5">
    <source>
        <dbReference type="ARBA" id="ARBA00023242"/>
    </source>
</evidence>
<dbReference type="EMBL" id="JAJSOW010000001">
    <property type="protein sequence ID" value="KAI9200311.1"/>
    <property type="molecule type" value="Genomic_DNA"/>
</dbReference>
<feature type="domain" description="AP2/ERF" evidence="7">
    <location>
        <begin position="14"/>
        <end position="73"/>
    </location>
</feature>
<keyword evidence="4" id="KW-0804">Transcription</keyword>
<feature type="compositionally biased region" description="Acidic residues" evidence="6">
    <location>
        <begin position="201"/>
        <end position="213"/>
    </location>
</feature>
<dbReference type="InterPro" id="IPR032739">
    <property type="entry name" value="MRNIP"/>
</dbReference>
<dbReference type="PANTHER" id="PTHR15863:SF2">
    <property type="entry name" value="MRN COMPLEX-INTERACTING PROTEIN"/>
    <property type="match status" value="1"/>
</dbReference>
<evidence type="ECO:0000313" key="8">
    <source>
        <dbReference type="EMBL" id="KAI9200311.1"/>
    </source>
</evidence>
<organism evidence="8 9">
    <name type="scientific">Acer negundo</name>
    <name type="common">Box elder</name>
    <dbReference type="NCBI Taxonomy" id="4023"/>
    <lineage>
        <taxon>Eukaryota</taxon>
        <taxon>Viridiplantae</taxon>
        <taxon>Streptophyta</taxon>
        <taxon>Embryophyta</taxon>
        <taxon>Tracheophyta</taxon>
        <taxon>Spermatophyta</taxon>
        <taxon>Magnoliopsida</taxon>
        <taxon>eudicotyledons</taxon>
        <taxon>Gunneridae</taxon>
        <taxon>Pentapetalae</taxon>
        <taxon>rosids</taxon>
        <taxon>malvids</taxon>
        <taxon>Sapindales</taxon>
        <taxon>Sapindaceae</taxon>
        <taxon>Hippocastanoideae</taxon>
        <taxon>Acereae</taxon>
        <taxon>Acer</taxon>
    </lineage>
</organism>
<comment type="caution">
    <text evidence="8">The sequence shown here is derived from an EMBL/GenBank/DDBJ whole genome shotgun (WGS) entry which is preliminary data.</text>
</comment>
<dbReference type="Pfam" id="PF15749">
    <property type="entry name" value="MRNIP"/>
    <property type="match status" value="1"/>
</dbReference>
<keyword evidence="3" id="KW-0238">DNA-binding</keyword>
<dbReference type="CDD" id="cd00018">
    <property type="entry name" value="AP2"/>
    <property type="match status" value="1"/>
</dbReference>
<dbReference type="PROSITE" id="PS51032">
    <property type="entry name" value="AP2_ERF"/>
    <property type="match status" value="1"/>
</dbReference>
<evidence type="ECO:0000313" key="9">
    <source>
        <dbReference type="Proteomes" id="UP001064489"/>
    </source>
</evidence>
<dbReference type="InterPro" id="IPR001471">
    <property type="entry name" value="AP2/ERF_dom"/>
</dbReference>
<keyword evidence="9" id="KW-1185">Reference proteome</keyword>
<sequence>MRSSGEENGADQKKYKGVRRRKWGKWVSEIRVPGSQERLWLGSYATAEAAAVVHDVAFYCLHRPPSLDGLNFPMMVPVRSLSESMSPRSVQRAAPDAGMGVDAQMIAVGGGHGGLKAEVREDNDHYQSYVGGGGDCWNGEIQELNISVKQKKKSSNKWTCVVCNQKQSVRKVFAQGYNAKDLRQYVQSFNMSLKDRPHEEQQEEEEEKEEETEMSNKKPKLTNSSEEGEGYDQFYKSIFSSQAHVRDMEAKESQQSRAKVDSKWKDYLSEEDEEQMTSQPTMNNATQDDMKNPRNCQATTGKAASKWREYLTEDDREENDLQDHKYRLSNAVFKTTTKDQEDIHPDFI</sequence>
<accession>A0AAD5P5F5</accession>
<protein>
    <recommendedName>
        <fullName evidence="7">AP2/ERF domain-containing protein</fullName>
    </recommendedName>
</protein>
<dbReference type="GO" id="GO:0003677">
    <property type="term" value="F:DNA binding"/>
    <property type="evidence" value="ECO:0007669"/>
    <property type="project" value="UniProtKB-KW"/>
</dbReference>
<dbReference type="GO" id="GO:0003700">
    <property type="term" value="F:DNA-binding transcription factor activity"/>
    <property type="evidence" value="ECO:0007669"/>
    <property type="project" value="InterPro"/>
</dbReference>
<dbReference type="AlphaFoldDB" id="A0AAD5P5F5"/>
<dbReference type="Proteomes" id="UP001064489">
    <property type="component" value="Chromosome 9"/>
</dbReference>